<protein>
    <recommendedName>
        <fullName evidence="1">Methyltransferase domain-containing protein</fullName>
    </recommendedName>
</protein>
<organism evidence="2 3">
    <name type="scientific">Candidatus Lambdaproteobacteria bacterium RIFOXYD2_FULL_56_26</name>
    <dbReference type="NCBI Taxonomy" id="1817773"/>
    <lineage>
        <taxon>Bacteria</taxon>
        <taxon>Pseudomonadati</taxon>
        <taxon>Pseudomonadota</taxon>
        <taxon>Candidatus Lambdaproteobacteria</taxon>
    </lineage>
</organism>
<dbReference type="CDD" id="cd02440">
    <property type="entry name" value="AdoMet_MTases"/>
    <property type="match status" value="1"/>
</dbReference>
<dbReference type="SUPFAM" id="SSF53335">
    <property type="entry name" value="S-adenosyl-L-methionine-dependent methyltransferases"/>
    <property type="match status" value="1"/>
</dbReference>
<dbReference type="Gene3D" id="3.40.50.150">
    <property type="entry name" value="Vaccinia Virus protein VP39"/>
    <property type="match status" value="1"/>
</dbReference>
<name>A0A1F6GLQ6_9PROT</name>
<dbReference type="AlphaFoldDB" id="A0A1F6GLQ6"/>
<dbReference type="PANTHER" id="PTHR12843">
    <property type="entry name" value="PROTEIN-LYSINE N-METHYLTRANSFERASE METTL10"/>
    <property type="match status" value="1"/>
</dbReference>
<gene>
    <name evidence="2" type="ORF">A2557_09705</name>
</gene>
<dbReference type="InterPro" id="IPR029063">
    <property type="entry name" value="SAM-dependent_MTases_sf"/>
</dbReference>
<evidence type="ECO:0000259" key="1">
    <source>
        <dbReference type="Pfam" id="PF13649"/>
    </source>
</evidence>
<evidence type="ECO:0000313" key="2">
    <source>
        <dbReference type="EMBL" id="OGG99032.1"/>
    </source>
</evidence>
<sequence length="203" mass="23014">MSELRQHWESTYQQKSFEQLGWYQTQPQRSIQMIGPKEEAQPLIDVGAGCSYLVDHLLAEGFEDVTLLDLSPTALDQVHHRLGAQRAQVKLIAADLLAQPLEPRYRCWHDRAVLHFLTDPKDQQVYAQQMKGALLKGGRLVIGGFAPQGPEKCSGLPVVRHSIESLQALWGPGFELVQQAQTLHTTPWGKEQLFLFTQWHRKG</sequence>
<evidence type="ECO:0000313" key="3">
    <source>
        <dbReference type="Proteomes" id="UP000177583"/>
    </source>
</evidence>
<proteinExistence type="predicted"/>
<dbReference type="Pfam" id="PF13649">
    <property type="entry name" value="Methyltransf_25"/>
    <property type="match status" value="1"/>
</dbReference>
<dbReference type="Proteomes" id="UP000177583">
    <property type="component" value="Unassembled WGS sequence"/>
</dbReference>
<dbReference type="PANTHER" id="PTHR12843:SF5">
    <property type="entry name" value="EEF1A LYSINE METHYLTRANSFERASE 2"/>
    <property type="match status" value="1"/>
</dbReference>
<dbReference type="InterPro" id="IPR041698">
    <property type="entry name" value="Methyltransf_25"/>
</dbReference>
<comment type="caution">
    <text evidence="2">The sequence shown here is derived from an EMBL/GenBank/DDBJ whole genome shotgun (WGS) entry which is preliminary data.</text>
</comment>
<dbReference type="EMBL" id="MFNF01000061">
    <property type="protein sequence ID" value="OGG99032.1"/>
    <property type="molecule type" value="Genomic_DNA"/>
</dbReference>
<accession>A0A1F6GLQ6</accession>
<reference evidence="2 3" key="1">
    <citation type="journal article" date="2016" name="Nat. Commun.">
        <title>Thousands of microbial genomes shed light on interconnected biogeochemical processes in an aquifer system.</title>
        <authorList>
            <person name="Anantharaman K."/>
            <person name="Brown C.T."/>
            <person name="Hug L.A."/>
            <person name="Sharon I."/>
            <person name="Castelle C.J."/>
            <person name="Probst A.J."/>
            <person name="Thomas B.C."/>
            <person name="Singh A."/>
            <person name="Wilkins M.J."/>
            <person name="Karaoz U."/>
            <person name="Brodie E.L."/>
            <person name="Williams K.H."/>
            <person name="Hubbard S.S."/>
            <person name="Banfield J.F."/>
        </authorList>
    </citation>
    <scope>NUCLEOTIDE SEQUENCE [LARGE SCALE GENOMIC DNA]</scope>
</reference>
<feature type="domain" description="Methyltransferase" evidence="1">
    <location>
        <begin position="44"/>
        <end position="138"/>
    </location>
</feature>